<organism evidence="1 2">
    <name type="scientific">Ridgeia piscesae</name>
    <name type="common">Tubeworm</name>
    <dbReference type="NCBI Taxonomy" id="27915"/>
    <lineage>
        <taxon>Eukaryota</taxon>
        <taxon>Metazoa</taxon>
        <taxon>Spiralia</taxon>
        <taxon>Lophotrochozoa</taxon>
        <taxon>Annelida</taxon>
        <taxon>Polychaeta</taxon>
        <taxon>Sedentaria</taxon>
        <taxon>Canalipalpata</taxon>
        <taxon>Sabellida</taxon>
        <taxon>Siboglinidae</taxon>
        <taxon>Ridgeia</taxon>
    </lineage>
</organism>
<keyword evidence="2" id="KW-1185">Reference proteome</keyword>
<gene>
    <name evidence="1" type="ORF">NP493_4026g00000</name>
</gene>
<accession>A0AAD9J215</accession>
<evidence type="ECO:0000313" key="2">
    <source>
        <dbReference type="Proteomes" id="UP001209878"/>
    </source>
</evidence>
<name>A0AAD9J215_RIDPI</name>
<comment type="caution">
    <text evidence="1">The sequence shown here is derived from an EMBL/GenBank/DDBJ whole genome shotgun (WGS) entry which is preliminary data.</text>
</comment>
<protein>
    <submittedName>
        <fullName evidence="1">Uncharacterized protein</fullName>
    </submittedName>
</protein>
<reference evidence="1" key="1">
    <citation type="journal article" date="2023" name="Mol. Biol. Evol.">
        <title>Third-Generation Sequencing Reveals the Adaptive Role of the Epigenome in Three Deep-Sea Polychaetes.</title>
        <authorList>
            <person name="Perez M."/>
            <person name="Aroh O."/>
            <person name="Sun Y."/>
            <person name="Lan Y."/>
            <person name="Juniper S.K."/>
            <person name="Young C.R."/>
            <person name="Angers B."/>
            <person name="Qian P.Y."/>
        </authorList>
    </citation>
    <scope>NUCLEOTIDE SEQUENCE</scope>
    <source>
        <strain evidence="1">R07B-5</strain>
    </source>
</reference>
<evidence type="ECO:0000313" key="1">
    <source>
        <dbReference type="EMBL" id="KAK2145109.1"/>
    </source>
</evidence>
<dbReference type="AlphaFoldDB" id="A0AAD9J215"/>
<dbReference type="PANTHER" id="PTHR33332">
    <property type="entry name" value="REVERSE TRANSCRIPTASE DOMAIN-CONTAINING PROTEIN"/>
    <property type="match status" value="1"/>
</dbReference>
<dbReference type="Proteomes" id="UP001209878">
    <property type="component" value="Unassembled WGS sequence"/>
</dbReference>
<proteinExistence type="predicted"/>
<dbReference type="EMBL" id="JAODUO010004017">
    <property type="protein sequence ID" value="KAK2145109.1"/>
    <property type="molecule type" value="Genomic_DNA"/>
</dbReference>
<sequence length="315" mass="35924">MVSAYSNNLNSVWPLKNANYFLVTFVERLTISYQDCSISTTSIGHQTKYVVSLTVSMCLIKQRTQRSQRYVVLLRKHCLDEVKVDGKTQYLPIVPKSADAIVDKSVIRVGEATITASLCVQCLGVCIDRHLVMKKQVSQTISACSFYLRNINQISRFLTRPTKERVVNAIITSRLDYCNALSYIARLQRIQHMAARSIMRSPRSDSATPLQRELHWLPIVCRVDFKLLVFTYKAMHNDAPMYLCELVCPYQSTRTLRPANNNMLEVKRTRTKAGDCSFAVAAASLCNNLPTVIKTCDNLTSYKRLLKTHFFRIAY</sequence>